<dbReference type="Proteomes" id="UP000642070">
    <property type="component" value="Unassembled WGS sequence"/>
</dbReference>
<protein>
    <submittedName>
        <fullName evidence="1">Uncharacterized protein</fullName>
    </submittedName>
</protein>
<evidence type="ECO:0000313" key="2">
    <source>
        <dbReference type="Proteomes" id="UP000642070"/>
    </source>
</evidence>
<sequence length="139" mass="14210">MLRNVVHEHGEVQVVLMDSMSYVSGDDRGHFVVAGSNGGPAAGRAGLRHGCLGVALNDAGIGKEASGITGIALLDEYGIIGVAVSHESAEISNAADMWDNGVVSHVNRTAAAAGFAEGDRLQDAILGYLRSAPGTGARR</sequence>
<comment type="caution">
    <text evidence="1">The sequence shown here is derived from an EMBL/GenBank/DDBJ whole genome shotgun (WGS) entry which is preliminary data.</text>
</comment>
<dbReference type="EMBL" id="BMPI01000019">
    <property type="protein sequence ID" value="GGM35594.1"/>
    <property type="molecule type" value="Genomic_DNA"/>
</dbReference>
<name>A0A917WW95_9ACTN</name>
<keyword evidence="2" id="KW-1185">Reference proteome</keyword>
<proteinExistence type="predicted"/>
<reference evidence="1" key="2">
    <citation type="submission" date="2020-09" db="EMBL/GenBank/DDBJ databases">
        <authorList>
            <person name="Sun Q."/>
            <person name="Ohkuma M."/>
        </authorList>
    </citation>
    <scope>NUCLEOTIDE SEQUENCE</scope>
    <source>
        <strain evidence="1">JCM 19831</strain>
    </source>
</reference>
<organism evidence="1 2">
    <name type="scientific">Dactylosporangium sucinum</name>
    <dbReference type="NCBI Taxonomy" id="1424081"/>
    <lineage>
        <taxon>Bacteria</taxon>
        <taxon>Bacillati</taxon>
        <taxon>Actinomycetota</taxon>
        <taxon>Actinomycetes</taxon>
        <taxon>Micromonosporales</taxon>
        <taxon>Micromonosporaceae</taxon>
        <taxon>Dactylosporangium</taxon>
    </lineage>
</organism>
<dbReference type="RefSeq" id="WP_190251521.1">
    <property type="nucleotide sequence ID" value="NZ_BMPI01000019.1"/>
</dbReference>
<evidence type="ECO:0000313" key="1">
    <source>
        <dbReference type="EMBL" id="GGM35594.1"/>
    </source>
</evidence>
<dbReference type="AlphaFoldDB" id="A0A917WW95"/>
<reference evidence="1" key="1">
    <citation type="journal article" date="2014" name="Int. J. Syst. Evol. Microbiol.">
        <title>Complete genome sequence of Corynebacterium casei LMG S-19264T (=DSM 44701T), isolated from a smear-ripened cheese.</title>
        <authorList>
            <consortium name="US DOE Joint Genome Institute (JGI-PGF)"/>
            <person name="Walter F."/>
            <person name="Albersmeier A."/>
            <person name="Kalinowski J."/>
            <person name="Ruckert C."/>
        </authorList>
    </citation>
    <scope>NUCLEOTIDE SEQUENCE</scope>
    <source>
        <strain evidence="1">JCM 19831</strain>
    </source>
</reference>
<gene>
    <name evidence="1" type="ORF">GCM10007977_041270</name>
</gene>
<accession>A0A917WW95</accession>